<evidence type="ECO:0000313" key="8">
    <source>
        <dbReference type="EMBL" id="CEH12467.1"/>
    </source>
</evidence>
<feature type="transmembrane region" description="Helical" evidence="6">
    <location>
        <begin position="94"/>
        <end position="112"/>
    </location>
</feature>
<feature type="transmembrane region" description="Helical" evidence="6">
    <location>
        <begin position="181"/>
        <end position="200"/>
    </location>
</feature>
<evidence type="ECO:0000256" key="2">
    <source>
        <dbReference type="ARBA" id="ARBA00022692"/>
    </source>
</evidence>
<feature type="transmembrane region" description="Helical" evidence="6">
    <location>
        <begin position="59"/>
        <end position="82"/>
    </location>
</feature>
<comment type="subcellular location">
    <subcellularLocation>
        <location evidence="1">Membrane</location>
        <topology evidence="1">Multi-pass membrane protein</topology>
    </subcellularLocation>
</comment>
<proteinExistence type="predicted"/>
<dbReference type="FunFam" id="1.20.1250.20:FF:000196">
    <property type="entry name" value="MFS toxin efflux pump (AflT)"/>
    <property type="match status" value="1"/>
</dbReference>
<feature type="compositionally biased region" description="Polar residues" evidence="5">
    <location>
        <begin position="18"/>
        <end position="37"/>
    </location>
</feature>
<feature type="transmembrane region" description="Helical" evidence="6">
    <location>
        <begin position="124"/>
        <end position="143"/>
    </location>
</feature>
<name>A0A0P1BAQ5_9BASI</name>
<feature type="domain" description="Major facilitator superfamily (MFS) profile" evidence="7">
    <location>
        <begin position="59"/>
        <end position="547"/>
    </location>
</feature>
<evidence type="ECO:0000259" key="7">
    <source>
        <dbReference type="PROSITE" id="PS50850"/>
    </source>
</evidence>
<dbReference type="Proteomes" id="UP000054845">
    <property type="component" value="Unassembled WGS sequence"/>
</dbReference>
<keyword evidence="2 6" id="KW-0812">Transmembrane</keyword>
<feature type="transmembrane region" description="Helical" evidence="6">
    <location>
        <begin position="361"/>
        <end position="380"/>
    </location>
</feature>
<dbReference type="EMBL" id="CCYA01000149">
    <property type="protein sequence ID" value="CEH12467.1"/>
    <property type="molecule type" value="Genomic_DNA"/>
</dbReference>
<feature type="transmembrane region" description="Helical" evidence="6">
    <location>
        <begin position="525"/>
        <end position="543"/>
    </location>
</feature>
<accession>A0A0P1BAQ5</accession>
<dbReference type="InterPro" id="IPR020846">
    <property type="entry name" value="MFS_dom"/>
</dbReference>
<reference evidence="9" key="1">
    <citation type="submission" date="2014-09" db="EMBL/GenBank/DDBJ databases">
        <authorList>
            <person name="Sharma Rahul"/>
            <person name="Thines Marco"/>
        </authorList>
    </citation>
    <scope>NUCLEOTIDE SEQUENCE [LARGE SCALE GENOMIC DNA]</scope>
</reference>
<evidence type="ECO:0000256" key="1">
    <source>
        <dbReference type="ARBA" id="ARBA00004141"/>
    </source>
</evidence>
<dbReference type="STRING" id="401625.A0A0P1BAQ5"/>
<keyword evidence="9" id="KW-1185">Reference proteome</keyword>
<feature type="transmembrane region" description="Helical" evidence="6">
    <location>
        <begin position="254"/>
        <end position="281"/>
    </location>
</feature>
<dbReference type="PROSITE" id="PS50850">
    <property type="entry name" value="MFS"/>
    <property type="match status" value="1"/>
</dbReference>
<dbReference type="PANTHER" id="PTHR23501">
    <property type="entry name" value="MAJOR FACILITATOR SUPERFAMILY"/>
    <property type="match status" value="1"/>
</dbReference>
<keyword evidence="3 6" id="KW-1133">Transmembrane helix</keyword>
<dbReference type="InterPro" id="IPR011701">
    <property type="entry name" value="MFS"/>
</dbReference>
<organism evidence="8 9">
    <name type="scientific">Ceraceosorus bombacis</name>
    <dbReference type="NCBI Taxonomy" id="401625"/>
    <lineage>
        <taxon>Eukaryota</taxon>
        <taxon>Fungi</taxon>
        <taxon>Dikarya</taxon>
        <taxon>Basidiomycota</taxon>
        <taxon>Ustilaginomycotina</taxon>
        <taxon>Exobasidiomycetes</taxon>
        <taxon>Ceraceosorales</taxon>
        <taxon>Ceraceosoraceae</taxon>
        <taxon>Ceraceosorus</taxon>
    </lineage>
</organism>
<evidence type="ECO:0000256" key="5">
    <source>
        <dbReference type="SAM" id="MobiDB-lite"/>
    </source>
</evidence>
<dbReference type="Gene3D" id="1.20.1250.20">
    <property type="entry name" value="MFS general substrate transporter like domains"/>
    <property type="match status" value="1"/>
</dbReference>
<dbReference type="Pfam" id="PF07690">
    <property type="entry name" value="MFS_1"/>
    <property type="match status" value="1"/>
</dbReference>
<evidence type="ECO:0000256" key="4">
    <source>
        <dbReference type="ARBA" id="ARBA00023136"/>
    </source>
</evidence>
<dbReference type="OrthoDB" id="10021397at2759"/>
<dbReference type="SUPFAM" id="SSF103473">
    <property type="entry name" value="MFS general substrate transporter"/>
    <property type="match status" value="1"/>
</dbReference>
<keyword evidence="4 6" id="KW-0472">Membrane</keyword>
<feature type="transmembrane region" description="Helical" evidence="6">
    <location>
        <begin position="328"/>
        <end position="349"/>
    </location>
</feature>
<sequence>MSGSTQPTAGPSDRRESVQTSGHISTATTTAGEQDAQSGKAGEKPSSTGELPLLRTLPILCLLILSLFLVSLDRTIIGVAIPRLTDDFHSPNDIGWYGSAYMLTNASLQLIFGRLCKHNSVKPIFLSAMFIFAVGSAVCGATPNSVGLILGRAIAGAGASGILQSALQIILHIVPLHKRPMIMAMFGVVIGVSSALGPLIGGAFTQKVSWRWCFYINVPCAALAILIVALLLRPEDVDDEKRQKLKFLEQIKQLDPLGFILIVPATVALLLALQFGGFAYAWSNARVIALLVIFGVFFLAFLASQWYAGDRALIPPRVFLQRTVYGSLWYTFCLAGSMNVAIYYIPIWFQAVKQSEALHSSYQTLPVIMSLVVASILSGAAARRTGHFGPQLVAAPVLASVGMGLISLWTTNTAHPEWIGFQVLYGFGIGLGMQSPSLALQSNVEPQDLPLALASNFFSQQMGGAIFVSVAQNLLANKLKSTLAGLEGLNTSVLANTGVTELAKMVPASLLPTVINAYNVALRDVWYAGLGTACAIVLALPFIKWQNLKKVSEQQRLAQDSAKQDAEKTQEA</sequence>
<dbReference type="GO" id="GO:0022857">
    <property type="term" value="F:transmembrane transporter activity"/>
    <property type="evidence" value="ECO:0007669"/>
    <property type="project" value="InterPro"/>
</dbReference>
<dbReference type="CDD" id="cd17502">
    <property type="entry name" value="MFS_Azr1_MDR_like"/>
    <property type="match status" value="1"/>
</dbReference>
<dbReference type="FunFam" id="1.20.1720.10:FF:000012">
    <property type="entry name" value="MFS toxin efflux pump (AflT)"/>
    <property type="match status" value="1"/>
</dbReference>
<feature type="transmembrane region" description="Helical" evidence="6">
    <location>
        <begin position="149"/>
        <end position="174"/>
    </location>
</feature>
<dbReference type="InterPro" id="IPR036259">
    <property type="entry name" value="MFS_trans_sf"/>
</dbReference>
<feature type="transmembrane region" description="Helical" evidence="6">
    <location>
        <begin position="212"/>
        <end position="233"/>
    </location>
</feature>
<protein>
    <submittedName>
        <fullName evidence="8">Predicted transporter (Major facilitator superfamily)</fullName>
    </submittedName>
</protein>
<dbReference type="PANTHER" id="PTHR23501:SF198">
    <property type="entry name" value="AZOLE RESISTANCE PROTEIN 1-RELATED"/>
    <property type="match status" value="1"/>
</dbReference>
<feature type="transmembrane region" description="Helical" evidence="6">
    <location>
        <begin position="392"/>
        <end position="410"/>
    </location>
</feature>
<evidence type="ECO:0000256" key="3">
    <source>
        <dbReference type="ARBA" id="ARBA00022989"/>
    </source>
</evidence>
<feature type="transmembrane region" description="Helical" evidence="6">
    <location>
        <begin position="287"/>
        <end position="308"/>
    </location>
</feature>
<evidence type="ECO:0000313" key="9">
    <source>
        <dbReference type="Proteomes" id="UP000054845"/>
    </source>
</evidence>
<dbReference type="AlphaFoldDB" id="A0A0P1BAQ5"/>
<feature type="region of interest" description="Disordered" evidence="5">
    <location>
        <begin position="1"/>
        <end position="47"/>
    </location>
</feature>
<dbReference type="GO" id="GO:0005886">
    <property type="term" value="C:plasma membrane"/>
    <property type="evidence" value="ECO:0007669"/>
    <property type="project" value="TreeGrafter"/>
</dbReference>
<evidence type="ECO:0000256" key="6">
    <source>
        <dbReference type="SAM" id="Phobius"/>
    </source>
</evidence>